<sequence>MTRDFVGGYAESETKTYHATNDRGIIVQKLIEYMSFKAHYSKSKDDVPINEFMERIPPEIVLEVLLAADYHEL</sequence>
<dbReference type="Gene3D" id="3.30.710.10">
    <property type="entry name" value="Potassium Channel Kv1.1, Chain A"/>
    <property type="match status" value="1"/>
</dbReference>
<evidence type="ECO:0000313" key="1">
    <source>
        <dbReference type="EMBL" id="KAL0581295.1"/>
    </source>
</evidence>
<dbReference type="InterPro" id="IPR011333">
    <property type="entry name" value="SKP1/BTB/POZ_sf"/>
</dbReference>
<dbReference type="EMBL" id="JBAHYK010000013">
    <property type="protein sequence ID" value="KAL0581295.1"/>
    <property type="molecule type" value="Genomic_DNA"/>
</dbReference>
<dbReference type="Proteomes" id="UP001465976">
    <property type="component" value="Unassembled WGS sequence"/>
</dbReference>
<organism evidence="1 2">
    <name type="scientific">Marasmius crinis-equi</name>
    <dbReference type="NCBI Taxonomy" id="585013"/>
    <lineage>
        <taxon>Eukaryota</taxon>
        <taxon>Fungi</taxon>
        <taxon>Dikarya</taxon>
        <taxon>Basidiomycota</taxon>
        <taxon>Agaricomycotina</taxon>
        <taxon>Agaricomycetes</taxon>
        <taxon>Agaricomycetidae</taxon>
        <taxon>Agaricales</taxon>
        <taxon>Marasmiineae</taxon>
        <taxon>Marasmiaceae</taxon>
        <taxon>Marasmius</taxon>
    </lineage>
</organism>
<accession>A0ABR3G0G9</accession>
<gene>
    <name evidence="1" type="primary">ELC1</name>
    <name evidence="1" type="ORF">V5O48_000778</name>
</gene>
<evidence type="ECO:0000313" key="2">
    <source>
        <dbReference type="Proteomes" id="UP001465976"/>
    </source>
</evidence>
<proteinExistence type="predicted"/>
<comment type="caution">
    <text evidence="1">The sequence shown here is derived from an EMBL/GenBank/DDBJ whole genome shotgun (WGS) entry which is preliminary data.</text>
</comment>
<protein>
    <submittedName>
        <fullName evidence="1">Elongin C</fullName>
    </submittedName>
</protein>
<dbReference type="SUPFAM" id="SSF54695">
    <property type="entry name" value="POZ domain"/>
    <property type="match status" value="1"/>
</dbReference>
<keyword evidence="2" id="KW-1185">Reference proteome</keyword>
<reference evidence="1 2" key="1">
    <citation type="submission" date="2024-02" db="EMBL/GenBank/DDBJ databases">
        <title>A draft genome for the cacao thread blight pathogen Marasmius crinis-equi.</title>
        <authorList>
            <person name="Cohen S.P."/>
            <person name="Baruah I.K."/>
            <person name="Amoako-Attah I."/>
            <person name="Bukari Y."/>
            <person name="Meinhardt L.W."/>
            <person name="Bailey B.A."/>
        </authorList>
    </citation>
    <scope>NUCLEOTIDE SEQUENCE [LARGE SCALE GENOMIC DNA]</scope>
    <source>
        <strain evidence="1 2">GH-76</strain>
    </source>
</reference>
<name>A0ABR3G0G9_9AGAR</name>